<dbReference type="RefSeq" id="WP_173949876.1">
    <property type="nucleotide sequence ID" value="NZ_QQBB01000005.1"/>
</dbReference>
<dbReference type="AlphaFoldDB" id="A0A370HJR6"/>
<dbReference type="GO" id="GO:0000034">
    <property type="term" value="F:adenine deaminase activity"/>
    <property type="evidence" value="ECO:0007669"/>
    <property type="project" value="UniProtKB-EC"/>
</dbReference>
<organism evidence="7 8">
    <name type="scientific">Microvirga subterranea</name>
    <dbReference type="NCBI Taxonomy" id="186651"/>
    <lineage>
        <taxon>Bacteria</taxon>
        <taxon>Pseudomonadati</taxon>
        <taxon>Pseudomonadota</taxon>
        <taxon>Alphaproteobacteria</taxon>
        <taxon>Hyphomicrobiales</taxon>
        <taxon>Methylobacteriaceae</taxon>
        <taxon>Microvirga</taxon>
    </lineage>
</organism>
<name>A0A370HJR6_9HYPH</name>
<gene>
    <name evidence="7" type="ORF">DES45_105378</name>
</gene>
<evidence type="ECO:0000259" key="5">
    <source>
        <dbReference type="Pfam" id="PF01979"/>
    </source>
</evidence>
<dbReference type="Pfam" id="PF01979">
    <property type="entry name" value="Amidohydro_1"/>
    <property type="match status" value="1"/>
</dbReference>
<dbReference type="InterPro" id="IPR032466">
    <property type="entry name" value="Metal_Hydrolase"/>
</dbReference>
<dbReference type="Pfam" id="PF13382">
    <property type="entry name" value="Adenine_deam_C"/>
    <property type="match status" value="1"/>
</dbReference>
<dbReference type="InterPro" id="IPR011059">
    <property type="entry name" value="Metal-dep_hydrolase_composite"/>
</dbReference>
<accession>A0A370HJR6</accession>
<dbReference type="EMBL" id="QQBB01000005">
    <property type="protein sequence ID" value="RDI58853.1"/>
    <property type="molecule type" value="Genomic_DNA"/>
</dbReference>
<evidence type="ECO:0000256" key="1">
    <source>
        <dbReference type="ARBA" id="ARBA00006773"/>
    </source>
</evidence>
<evidence type="ECO:0000256" key="3">
    <source>
        <dbReference type="ARBA" id="ARBA00022801"/>
    </source>
</evidence>
<dbReference type="InterPro" id="IPR026912">
    <property type="entry name" value="Adenine_deam_C"/>
</dbReference>
<evidence type="ECO:0000259" key="6">
    <source>
        <dbReference type="Pfam" id="PF13382"/>
    </source>
</evidence>
<reference evidence="7 8" key="1">
    <citation type="submission" date="2018-07" db="EMBL/GenBank/DDBJ databases">
        <title>Genomic Encyclopedia of Type Strains, Phase IV (KMG-IV): sequencing the most valuable type-strain genomes for metagenomic binning, comparative biology and taxonomic classification.</title>
        <authorList>
            <person name="Goeker M."/>
        </authorList>
    </citation>
    <scope>NUCLEOTIDE SEQUENCE [LARGE SCALE GENOMIC DNA]</scope>
    <source>
        <strain evidence="7 8">DSM 14364</strain>
    </source>
</reference>
<dbReference type="Gene3D" id="3.20.20.140">
    <property type="entry name" value="Metal-dependent hydrolases"/>
    <property type="match status" value="1"/>
</dbReference>
<feature type="domain" description="Adenine deaminase C-terminal" evidence="6">
    <location>
        <begin position="438"/>
        <end position="565"/>
    </location>
</feature>
<evidence type="ECO:0000256" key="4">
    <source>
        <dbReference type="ARBA" id="ARBA00047720"/>
    </source>
</evidence>
<feature type="domain" description="Amidohydrolase-related" evidence="5">
    <location>
        <begin position="282"/>
        <end position="378"/>
    </location>
</feature>
<evidence type="ECO:0000313" key="7">
    <source>
        <dbReference type="EMBL" id="RDI58853.1"/>
    </source>
</evidence>
<evidence type="ECO:0000313" key="8">
    <source>
        <dbReference type="Proteomes" id="UP000254925"/>
    </source>
</evidence>
<keyword evidence="8" id="KW-1185">Reference proteome</keyword>
<dbReference type="InterPro" id="IPR006680">
    <property type="entry name" value="Amidohydro-rel"/>
</dbReference>
<evidence type="ECO:0000256" key="2">
    <source>
        <dbReference type="ARBA" id="ARBA00012782"/>
    </source>
</evidence>
<comment type="catalytic activity">
    <reaction evidence="4">
        <text>adenine + H2O + H(+) = hypoxanthine + NH4(+)</text>
        <dbReference type="Rhea" id="RHEA:23688"/>
        <dbReference type="ChEBI" id="CHEBI:15377"/>
        <dbReference type="ChEBI" id="CHEBI:15378"/>
        <dbReference type="ChEBI" id="CHEBI:16708"/>
        <dbReference type="ChEBI" id="CHEBI:17368"/>
        <dbReference type="ChEBI" id="CHEBI:28938"/>
        <dbReference type="EC" id="3.5.4.2"/>
    </reaction>
</comment>
<dbReference type="PANTHER" id="PTHR11113:SF2">
    <property type="entry name" value="ADENINE DEAMINASE"/>
    <property type="match status" value="1"/>
</dbReference>
<comment type="caution">
    <text evidence="7">The sequence shown here is derived from an EMBL/GenBank/DDBJ whole genome shotgun (WGS) entry which is preliminary data.</text>
</comment>
<dbReference type="SUPFAM" id="SSF51556">
    <property type="entry name" value="Metallo-dependent hydrolases"/>
    <property type="match status" value="1"/>
</dbReference>
<dbReference type="EC" id="3.5.4.2" evidence="2"/>
<comment type="similarity">
    <text evidence="1">Belongs to the metallo-dependent hydrolases superfamily. Adenine deaminase family.</text>
</comment>
<dbReference type="Gene3D" id="2.30.40.10">
    <property type="entry name" value="Urease, subunit C, domain 1"/>
    <property type="match status" value="1"/>
</dbReference>
<dbReference type="Proteomes" id="UP000254925">
    <property type="component" value="Unassembled WGS sequence"/>
</dbReference>
<dbReference type="SUPFAM" id="SSF51338">
    <property type="entry name" value="Composite domain of metallo-dependent hydrolases"/>
    <property type="match status" value="1"/>
</dbReference>
<dbReference type="PANTHER" id="PTHR11113">
    <property type="entry name" value="N-ACETYLGLUCOSAMINE-6-PHOSPHATE DEACETYLASE"/>
    <property type="match status" value="1"/>
</dbReference>
<sequence length="624" mass="68905">MTKTFSLPDDLLLNAEDEVRIRQDLVLVALGKRPADAILRVGRLLDVNTHTWLEDQEIVIRGRRIAWTGPAGTFPGTAAVRVERNHLSAIPGFGEVHKHIESSHVTPEYEAALVMPRGNTWTCEASHEFSNVDGRHNIAFWLEARRLGSPMKIFPLPGSAVPPTAYEWGGGYYGYDEQAGFLEKSLMVAGLDEVMDWPAVWNPENPSHNRLWGMIKATFEKRGVVEGHGAGLRDLASINAFAAAGLASDHEGWTPEEVWDKLRHGIFIEIRPHSMPDIIGGLLQRGLQDWSQVAFATDDRSASDTLRLGATDHNVRLAIRSGLAPEIAIQCVTINPARHMRLTPWVGSIAPGRFADIVLLDEVEAVGIAEVWADGKAVSKGSDYLGPLPDIHWPEWASGTVNINRTIKPKDFAIPAAPGRKTMQAALLRPFHWDDNFITMELPVENGEVQRDPARNVTKFAIVDRFSGQGLVSRMFWLGCGPQTPDTAVGCTVAHDKHNLWIVGSSDEAMAMVANRVAEIGGGWVLVSGGKVLAEVRYEIGGLMTQRSAEDLDADMQRLYVEAAKIEWLYEPTFSPRWYPGFPERLQFATLTCAPWRWVLVAPCEAAPQGFVNVATGETHPVVW</sequence>
<proteinExistence type="inferred from homology"/>
<keyword evidence="3" id="KW-0378">Hydrolase</keyword>
<protein>
    <recommendedName>
        <fullName evidence="2">adenine deaminase</fullName>
        <ecNumber evidence="2">3.5.4.2</ecNumber>
    </recommendedName>
</protein>